<feature type="transmembrane region" description="Helical" evidence="1">
    <location>
        <begin position="46"/>
        <end position="68"/>
    </location>
</feature>
<organism evidence="2 3">
    <name type="scientific">Caldimonas mangrovi</name>
    <dbReference type="NCBI Taxonomy" id="2944811"/>
    <lineage>
        <taxon>Bacteria</taxon>
        <taxon>Pseudomonadati</taxon>
        <taxon>Pseudomonadota</taxon>
        <taxon>Betaproteobacteria</taxon>
        <taxon>Burkholderiales</taxon>
        <taxon>Sphaerotilaceae</taxon>
        <taxon>Caldimonas</taxon>
    </lineage>
</organism>
<keyword evidence="3" id="KW-1185">Reference proteome</keyword>
<protein>
    <submittedName>
        <fullName evidence="2">Uncharacterized protein</fullName>
    </submittedName>
</protein>
<dbReference type="RefSeq" id="WP_251776823.1">
    <property type="nucleotide sequence ID" value="NZ_JAMKFE010000002.1"/>
</dbReference>
<keyword evidence="1" id="KW-0472">Membrane</keyword>
<keyword evidence="1" id="KW-0812">Transmembrane</keyword>
<gene>
    <name evidence="2" type="ORF">M8A51_03955</name>
</gene>
<feature type="transmembrane region" description="Helical" evidence="1">
    <location>
        <begin position="80"/>
        <end position="101"/>
    </location>
</feature>
<evidence type="ECO:0000313" key="2">
    <source>
        <dbReference type="EMBL" id="MCM5678685.1"/>
    </source>
</evidence>
<dbReference type="EMBL" id="JAMKFE010000002">
    <property type="protein sequence ID" value="MCM5678685.1"/>
    <property type="molecule type" value="Genomic_DNA"/>
</dbReference>
<name>A0ABT0YJ07_9BURK</name>
<accession>A0ABT0YJ07</accession>
<feature type="transmembrane region" description="Helical" evidence="1">
    <location>
        <begin position="21"/>
        <end position="40"/>
    </location>
</feature>
<proteinExistence type="predicted"/>
<reference evidence="2" key="1">
    <citation type="submission" date="2022-05" db="EMBL/GenBank/DDBJ databases">
        <title>Schlegelella sp. nov., isolated from mangrove soil.</title>
        <authorList>
            <person name="Liu Y."/>
            <person name="Ge X."/>
            <person name="Liu W."/>
        </authorList>
    </citation>
    <scope>NUCLEOTIDE SEQUENCE</scope>
    <source>
        <strain evidence="2">S2-27</strain>
    </source>
</reference>
<keyword evidence="1" id="KW-1133">Transmembrane helix</keyword>
<sequence>MSQALPVQRLGSRLPTLRTVLTLDAMSCLLLGLGLTVFSASLSPLLGLPATLLQGAGLVLLPCAALMWIAARQTRPSPMLVWLIVLGNLAWSAASLWVAWIAFTPTALGLTFVLAQAAFVLAMAGLEWRGRARPR</sequence>
<evidence type="ECO:0000313" key="3">
    <source>
        <dbReference type="Proteomes" id="UP001165541"/>
    </source>
</evidence>
<evidence type="ECO:0000256" key="1">
    <source>
        <dbReference type="SAM" id="Phobius"/>
    </source>
</evidence>
<dbReference type="Proteomes" id="UP001165541">
    <property type="component" value="Unassembled WGS sequence"/>
</dbReference>
<feature type="transmembrane region" description="Helical" evidence="1">
    <location>
        <begin position="107"/>
        <end position="126"/>
    </location>
</feature>
<comment type="caution">
    <text evidence="2">The sequence shown here is derived from an EMBL/GenBank/DDBJ whole genome shotgun (WGS) entry which is preliminary data.</text>
</comment>